<feature type="transmembrane region" description="Helical" evidence="8">
    <location>
        <begin position="113"/>
        <end position="132"/>
    </location>
</feature>
<feature type="transmembrane region" description="Helical" evidence="8">
    <location>
        <begin position="86"/>
        <end position="107"/>
    </location>
</feature>
<evidence type="ECO:0000256" key="7">
    <source>
        <dbReference type="ARBA" id="ARBA00023136"/>
    </source>
</evidence>
<feature type="transmembrane region" description="Helical" evidence="8">
    <location>
        <begin position="57"/>
        <end position="79"/>
    </location>
</feature>
<keyword evidence="4" id="KW-1003">Cell membrane</keyword>
<sequence length="164" mass="18131">MLGIALLFIGAVLVVNGIFLLGKVEAKSAGIMNLLTGGLTMVINFILMASAKAPTDYFLPAAIMLFTFTYLYLGISILSGVDLNGFGWYCLFVAITCLPNSSLAFSVNDIRFGVMWLVYAFLWFLFWLLTSLKKQIGTFTAWITIIVGVVFVWIPGYLMLVGKW</sequence>
<evidence type="ECO:0000313" key="9">
    <source>
        <dbReference type="EMBL" id="MDQ0287306.1"/>
    </source>
</evidence>
<evidence type="ECO:0000256" key="2">
    <source>
        <dbReference type="ARBA" id="ARBA00010068"/>
    </source>
</evidence>
<dbReference type="Pfam" id="PF02293">
    <property type="entry name" value="AmiS_UreI"/>
    <property type="match status" value="1"/>
</dbReference>
<evidence type="ECO:0000256" key="5">
    <source>
        <dbReference type="ARBA" id="ARBA00022692"/>
    </source>
</evidence>
<dbReference type="RefSeq" id="WP_307403170.1">
    <property type="nucleotide sequence ID" value="NZ_JAUSUX010000023.1"/>
</dbReference>
<dbReference type="Proteomes" id="UP001225644">
    <property type="component" value="Unassembled WGS sequence"/>
</dbReference>
<keyword evidence="3" id="KW-0813">Transport</keyword>
<dbReference type="InterPro" id="IPR003211">
    <property type="entry name" value="AmiSUreI_transpt"/>
</dbReference>
<dbReference type="Gene3D" id="1.25.40.600">
    <property type="match status" value="1"/>
</dbReference>
<protein>
    <submittedName>
        <fullName evidence="9">Membrane-anchored protein</fullName>
    </submittedName>
</protein>
<keyword evidence="5 8" id="KW-0812">Transmembrane</keyword>
<dbReference type="EMBL" id="JAUSUX010000023">
    <property type="protein sequence ID" value="MDQ0287306.1"/>
    <property type="molecule type" value="Genomic_DNA"/>
</dbReference>
<keyword evidence="7 8" id="KW-0472">Membrane</keyword>
<evidence type="ECO:0000313" key="10">
    <source>
        <dbReference type="Proteomes" id="UP001225644"/>
    </source>
</evidence>
<keyword evidence="6 8" id="KW-1133">Transmembrane helix</keyword>
<reference evidence="9 10" key="1">
    <citation type="submission" date="2023-07" db="EMBL/GenBank/DDBJ databases">
        <title>Genomic Encyclopedia of Type Strains, Phase IV (KMG-IV): sequencing the most valuable type-strain genomes for metagenomic binning, comparative biology and taxonomic classification.</title>
        <authorList>
            <person name="Goeker M."/>
        </authorList>
    </citation>
    <scope>NUCLEOTIDE SEQUENCE [LARGE SCALE GENOMIC DNA]</scope>
    <source>
        <strain evidence="9 10">DSM 12396</strain>
    </source>
</reference>
<evidence type="ECO:0000256" key="8">
    <source>
        <dbReference type="SAM" id="Phobius"/>
    </source>
</evidence>
<keyword evidence="10" id="KW-1185">Reference proteome</keyword>
<name>A0ABU0B3L1_9FIRM</name>
<gene>
    <name evidence="9" type="ORF">J2Z49_002427</name>
</gene>
<evidence type="ECO:0000256" key="3">
    <source>
        <dbReference type="ARBA" id="ARBA00022448"/>
    </source>
</evidence>
<proteinExistence type="inferred from homology"/>
<accession>A0ABU0B3L1</accession>
<comment type="subcellular location">
    <subcellularLocation>
        <location evidence="1">Cell membrane</location>
        <topology evidence="1">Multi-pass membrane protein</topology>
    </subcellularLocation>
</comment>
<comment type="similarity">
    <text evidence="2">Belongs to the AmiS/UreI family.</text>
</comment>
<dbReference type="InterPro" id="IPR038523">
    <property type="entry name" value="AmiSUreI_transpt_sf"/>
</dbReference>
<feature type="transmembrane region" description="Helical" evidence="8">
    <location>
        <begin position="31"/>
        <end position="51"/>
    </location>
</feature>
<evidence type="ECO:0000256" key="4">
    <source>
        <dbReference type="ARBA" id="ARBA00022475"/>
    </source>
</evidence>
<evidence type="ECO:0000256" key="6">
    <source>
        <dbReference type="ARBA" id="ARBA00022989"/>
    </source>
</evidence>
<feature type="transmembrane region" description="Helical" evidence="8">
    <location>
        <begin position="139"/>
        <end position="160"/>
    </location>
</feature>
<evidence type="ECO:0000256" key="1">
    <source>
        <dbReference type="ARBA" id="ARBA00004651"/>
    </source>
</evidence>
<feature type="transmembrane region" description="Helical" evidence="8">
    <location>
        <begin position="6"/>
        <end position="24"/>
    </location>
</feature>
<comment type="caution">
    <text evidence="9">The sequence shown here is derived from an EMBL/GenBank/DDBJ whole genome shotgun (WGS) entry which is preliminary data.</text>
</comment>
<organism evidence="9 10">
    <name type="scientific">Desulfofundulus luciae</name>
    <dbReference type="NCBI Taxonomy" id="74702"/>
    <lineage>
        <taxon>Bacteria</taxon>
        <taxon>Bacillati</taxon>
        <taxon>Bacillota</taxon>
        <taxon>Clostridia</taxon>
        <taxon>Eubacteriales</taxon>
        <taxon>Peptococcaceae</taxon>
        <taxon>Desulfofundulus</taxon>
    </lineage>
</organism>